<dbReference type="GeneTree" id="ENSGT01120000272226"/>
<keyword evidence="1" id="KW-0812">Transmembrane</keyword>
<keyword evidence="1" id="KW-0472">Membrane</keyword>
<reference evidence="2" key="2">
    <citation type="submission" date="2025-09" db="UniProtKB">
        <authorList>
            <consortium name="Ensembl"/>
        </authorList>
    </citation>
    <scope>IDENTIFICATION</scope>
</reference>
<dbReference type="Proteomes" id="UP001108240">
    <property type="component" value="Unplaced"/>
</dbReference>
<keyword evidence="1" id="KW-1133">Transmembrane helix</keyword>
<dbReference type="Ensembl" id="ENSCCRT00000159658.1">
    <property type="protein sequence ID" value="ENSCCRP00000180882.1"/>
    <property type="gene ID" value="ENSCCRG00000066023.1"/>
</dbReference>
<evidence type="ECO:0000256" key="1">
    <source>
        <dbReference type="SAM" id="Phobius"/>
    </source>
</evidence>
<feature type="transmembrane region" description="Helical" evidence="1">
    <location>
        <begin position="20"/>
        <end position="47"/>
    </location>
</feature>
<evidence type="ECO:0000313" key="2">
    <source>
        <dbReference type="Ensembl" id="ENSCCRP00000180882.1"/>
    </source>
</evidence>
<reference evidence="2" key="1">
    <citation type="submission" date="2025-08" db="UniProtKB">
        <authorList>
            <consortium name="Ensembl"/>
        </authorList>
    </citation>
    <scope>IDENTIFICATION</scope>
</reference>
<sequence length="123" mass="14823">MVDKDQAEINSIRKVFSESYVLLCWYHVIQVILILITSNMIFLVHLYRNMNLRKKSEMFHCQFKNLKDVCKYFRNHWETIGHLWSNFRRCYKHRDSDTNNLIERYISFLCMFTALCICGLAGS</sequence>
<proteinExistence type="predicted"/>
<evidence type="ECO:0000313" key="3">
    <source>
        <dbReference type="Proteomes" id="UP001108240"/>
    </source>
</evidence>
<protein>
    <submittedName>
        <fullName evidence="2">Uncharacterized protein</fullName>
    </submittedName>
</protein>
<name>A0A9J8DEX1_CYPCA</name>
<keyword evidence="3" id="KW-1185">Reference proteome</keyword>
<dbReference type="OMA" id="RYISFLC"/>
<organism evidence="2 3">
    <name type="scientific">Cyprinus carpio carpio</name>
    <dbReference type="NCBI Taxonomy" id="630221"/>
    <lineage>
        <taxon>Eukaryota</taxon>
        <taxon>Metazoa</taxon>
        <taxon>Chordata</taxon>
        <taxon>Craniata</taxon>
        <taxon>Vertebrata</taxon>
        <taxon>Euteleostomi</taxon>
        <taxon>Actinopterygii</taxon>
        <taxon>Neopterygii</taxon>
        <taxon>Teleostei</taxon>
        <taxon>Ostariophysi</taxon>
        <taxon>Cypriniformes</taxon>
        <taxon>Cyprinidae</taxon>
        <taxon>Cyprininae</taxon>
        <taxon>Cyprinus</taxon>
    </lineage>
</organism>
<dbReference type="AlphaFoldDB" id="A0A9J8DEX1"/>
<feature type="transmembrane region" description="Helical" evidence="1">
    <location>
        <begin position="102"/>
        <end position="122"/>
    </location>
</feature>
<accession>A0A9J8DEX1</accession>